<reference evidence="2 3" key="1">
    <citation type="submission" date="2019-07" db="EMBL/GenBank/DDBJ databases">
        <title>Whole genome shotgun sequence of Sporosarcina luteola NBRC 105378.</title>
        <authorList>
            <person name="Hosoyama A."/>
            <person name="Uohara A."/>
            <person name="Ohji S."/>
            <person name="Ichikawa N."/>
        </authorList>
    </citation>
    <scope>NUCLEOTIDE SEQUENCE [LARGE SCALE GENOMIC DNA]</scope>
    <source>
        <strain evidence="2 3">NBRC 105378</strain>
    </source>
</reference>
<dbReference type="RefSeq" id="WP_147057749.1">
    <property type="nucleotide sequence ID" value="NZ_BJYL01000024.1"/>
</dbReference>
<feature type="transmembrane region" description="Helical" evidence="1">
    <location>
        <begin position="46"/>
        <end position="68"/>
    </location>
</feature>
<proteinExistence type="predicted"/>
<organism evidence="2 3">
    <name type="scientific">Sporosarcina luteola</name>
    <dbReference type="NCBI Taxonomy" id="582850"/>
    <lineage>
        <taxon>Bacteria</taxon>
        <taxon>Bacillati</taxon>
        <taxon>Bacillota</taxon>
        <taxon>Bacilli</taxon>
        <taxon>Bacillales</taxon>
        <taxon>Caryophanaceae</taxon>
        <taxon>Sporosarcina</taxon>
    </lineage>
</organism>
<comment type="caution">
    <text evidence="2">The sequence shown here is derived from an EMBL/GenBank/DDBJ whole genome shotgun (WGS) entry which is preliminary data.</text>
</comment>
<sequence length="89" mass="9948">MKINWKVRVKNKMFWLAMVPAVLLVTQIVAGWFGYELAADLIGEEATNFIIAVFALLVILGVVVDPTVSGLSDSKQAMRYHEPKKGDKR</sequence>
<name>A0A511Z879_9BACL</name>
<dbReference type="Proteomes" id="UP000321901">
    <property type="component" value="Unassembled WGS sequence"/>
</dbReference>
<evidence type="ECO:0000313" key="3">
    <source>
        <dbReference type="Proteomes" id="UP000321901"/>
    </source>
</evidence>
<dbReference type="AlphaFoldDB" id="A0A511Z879"/>
<evidence type="ECO:0000313" key="2">
    <source>
        <dbReference type="EMBL" id="GEN83645.1"/>
    </source>
</evidence>
<dbReference type="EMBL" id="BJYL01000024">
    <property type="protein sequence ID" value="GEN83645.1"/>
    <property type="molecule type" value="Genomic_DNA"/>
</dbReference>
<protein>
    <submittedName>
        <fullName evidence="2">Holin</fullName>
    </submittedName>
</protein>
<gene>
    <name evidence="2" type="ORF">SLU01_19570</name>
</gene>
<dbReference type="OrthoDB" id="3176072at2"/>
<dbReference type="NCBIfam" id="TIGR01598">
    <property type="entry name" value="holin_phiLC3"/>
    <property type="match status" value="1"/>
</dbReference>
<dbReference type="InterPro" id="IPR006485">
    <property type="entry name" value="Phage-like_holin"/>
</dbReference>
<keyword evidence="3" id="KW-1185">Reference proteome</keyword>
<keyword evidence="1" id="KW-0812">Transmembrane</keyword>
<accession>A0A511Z879</accession>
<evidence type="ECO:0000256" key="1">
    <source>
        <dbReference type="SAM" id="Phobius"/>
    </source>
</evidence>
<dbReference type="Pfam" id="PF04531">
    <property type="entry name" value="Phage_holin_1"/>
    <property type="match status" value="1"/>
</dbReference>
<keyword evidence="1" id="KW-1133">Transmembrane helix</keyword>
<keyword evidence="1" id="KW-0472">Membrane</keyword>